<evidence type="ECO:0000259" key="3">
    <source>
        <dbReference type="Pfam" id="PF16344"/>
    </source>
</evidence>
<accession>A0ABN0T830</accession>
<dbReference type="InterPro" id="IPR032623">
    <property type="entry name" value="FecR_N"/>
</dbReference>
<sequence>MRSLHESTIPLTIAEEAADWWLELQNSDNQTLTQQRISSWRQQSSVHDEAWQKIAAFDMMLNDINAPQRRPISQHVLSQPSPGPRRQLLKSLFGLAVIGSTPWFIGSPVTHQQYKTLATKVGEHRSWTLANGVEVHLNTDTIVEIDETDTLMTLLLKQGEIAIITHAEQHPQQLLKVTTAIGDITPIGTHFVVRQHPEQIQVTLFEGQVNVSDKHSLRSWTLQENQAMTLTASGEVSMFKANTQTLAWQTGMLIVSDMPLNSFVSELSRYHHAFIRYEPQIANLRVSGSYPTDDLAAVMNAVSRALNLEYTKRFGVWFHLSEKK</sequence>
<organism evidence="4 5">
    <name type="scientific">Methylophaga marina</name>
    <dbReference type="NCBI Taxonomy" id="45495"/>
    <lineage>
        <taxon>Bacteria</taxon>
        <taxon>Pseudomonadati</taxon>
        <taxon>Pseudomonadota</taxon>
        <taxon>Gammaproteobacteria</taxon>
        <taxon>Thiotrichales</taxon>
        <taxon>Piscirickettsiaceae</taxon>
        <taxon>Methylophaga</taxon>
    </lineage>
</organism>
<protein>
    <submittedName>
        <fullName evidence="4">FecR family protein</fullName>
    </submittedName>
</protein>
<dbReference type="Pfam" id="PF16344">
    <property type="entry name" value="FecR_C"/>
    <property type="match status" value="1"/>
</dbReference>
<dbReference type="Pfam" id="PF04773">
    <property type="entry name" value="FecR"/>
    <property type="match status" value="1"/>
</dbReference>
<dbReference type="InterPro" id="IPR012373">
    <property type="entry name" value="Ferrdict_sens_TM"/>
</dbReference>
<dbReference type="Proteomes" id="UP001501476">
    <property type="component" value="Unassembled WGS sequence"/>
</dbReference>
<name>A0ABN0T830_9GAMM</name>
<dbReference type="InterPro" id="IPR032508">
    <property type="entry name" value="FecR_C"/>
</dbReference>
<dbReference type="Pfam" id="PF16220">
    <property type="entry name" value="DUF4880"/>
    <property type="match status" value="1"/>
</dbReference>
<reference evidence="4 5" key="1">
    <citation type="journal article" date="2019" name="Int. J. Syst. Evol. Microbiol.">
        <title>The Global Catalogue of Microorganisms (GCM) 10K type strain sequencing project: providing services to taxonomists for standard genome sequencing and annotation.</title>
        <authorList>
            <consortium name="The Broad Institute Genomics Platform"/>
            <consortium name="The Broad Institute Genome Sequencing Center for Infectious Disease"/>
            <person name="Wu L."/>
            <person name="Ma J."/>
        </authorList>
    </citation>
    <scope>NUCLEOTIDE SEQUENCE [LARGE SCALE GENOMIC DNA]</scope>
    <source>
        <strain evidence="4 5">JCM 6886</strain>
    </source>
</reference>
<dbReference type="RefSeq" id="WP_286305219.1">
    <property type="nucleotide sequence ID" value="NZ_AP027741.1"/>
</dbReference>
<feature type="domain" description="Protein FecR C-terminal" evidence="3">
    <location>
        <begin position="253"/>
        <end position="311"/>
    </location>
</feature>
<evidence type="ECO:0000313" key="4">
    <source>
        <dbReference type="EMBL" id="GAA0214992.1"/>
    </source>
</evidence>
<proteinExistence type="predicted"/>
<dbReference type="InterPro" id="IPR006860">
    <property type="entry name" value="FecR"/>
</dbReference>
<gene>
    <name evidence="4" type="ORF">GCM10008964_03230</name>
</gene>
<evidence type="ECO:0000313" key="5">
    <source>
        <dbReference type="Proteomes" id="UP001501476"/>
    </source>
</evidence>
<dbReference type="Gene3D" id="3.55.50.30">
    <property type="match status" value="1"/>
</dbReference>
<dbReference type="PIRSF" id="PIRSF018266">
    <property type="entry name" value="FecR"/>
    <property type="match status" value="1"/>
</dbReference>
<comment type="caution">
    <text evidence="4">The sequence shown here is derived from an EMBL/GenBank/DDBJ whole genome shotgun (WGS) entry which is preliminary data.</text>
</comment>
<evidence type="ECO:0000259" key="1">
    <source>
        <dbReference type="Pfam" id="PF04773"/>
    </source>
</evidence>
<dbReference type="EMBL" id="BAAADG010000001">
    <property type="protein sequence ID" value="GAA0214992.1"/>
    <property type="molecule type" value="Genomic_DNA"/>
</dbReference>
<feature type="domain" description="FecR N-terminal" evidence="2">
    <location>
        <begin position="15"/>
        <end position="56"/>
    </location>
</feature>
<keyword evidence="5" id="KW-1185">Reference proteome</keyword>
<feature type="domain" description="FecR protein" evidence="1">
    <location>
        <begin position="116"/>
        <end position="210"/>
    </location>
</feature>
<dbReference type="PANTHER" id="PTHR30273:SF2">
    <property type="entry name" value="PROTEIN FECR"/>
    <property type="match status" value="1"/>
</dbReference>
<dbReference type="PANTHER" id="PTHR30273">
    <property type="entry name" value="PERIPLASMIC SIGNAL SENSOR AND SIGMA FACTOR ACTIVATOR FECR-RELATED"/>
    <property type="match status" value="1"/>
</dbReference>
<evidence type="ECO:0000259" key="2">
    <source>
        <dbReference type="Pfam" id="PF16220"/>
    </source>
</evidence>
<dbReference type="Gene3D" id="2.60.120.1440">
    <property type="match status" value="1"/>
</dbReference>